<gene>
    <name evidence="1" type="ORF">GCM10008096_00340</name>
</gene>
<proteinExistence type="predicted"/>
<dbReference type="InterPro" id="IPR011335">
    <property type="entry name" value="Restrct_endonuc-II-like"/>
</dbReference>
<evidence type="ECO:0000313" key="2">
    <source>
        <dbReference type="Proteomes" id="UP000642819"/>
    </source>
</evidence>
<evidence type="ECO:0000313" key="1">
    <source>
        <dbReference type="EMBL" id="GHC98854.1"/>
    </source>
</evidence>
<protein>
    <recommendedName>
        <fullName evidence="3">Transcriptional regulator, AbiEi antitoxin, Type IV TA system</fullName>
    </recommendedName>
</protein>
<organism evidence="1 2">
    <name type="scientific">Zhihengliuella salsuginis</name>
    <dbReference type="NCBI Taxonomy" id="578222"/>
    <lineage>
        <taxon>Bacteria</taxon>
        <taxon>Bacillati</taxon>
        <taxon>Actinomycetota</taxon>
        <taxon>Actinomycetes</taxon>
        <taxon>Micrococcales</taxon>
        <taxon>Micrococcaceae</taxon>
        <taxon>Zhihengliuella</taxon>
    </lineage>
</organism>
<dbReference type="EMBL" id="BMXK01000001">
    <property type="protein sequence ID" value="GHC98854.1"/>
    <property type="molecule type" value="Genomic_DNA"/>
</dbReference>
<sequence>MPLRRPLPSELQGRVFTARQAVDLGVSRSRLRAADVTRLATGVYVHDVEEPTELAQVAALRYWRPDLWLTHASAARTFGLWVPPAVERDARLHVSLPQGRRTVTAGGVSGHTLIAGPDEVLRFDGVPHAPQGLAGAVSSPARTWLDLAPLLSIEELVVLGDQLVRRPYLRFDGRRTPWATRDSLTDLLAAHAQVAGAVRAREALKLVRVGADSPPETRMRLAILRAGLPEPGLQVRPNPGDRHAIPADLGYREHRIALHYEGGGHRSPDQLERDIRRDEAFSASGWTNLRFTSVDGRQGFGRAVLLLRQILGHQRERHLRFER</sequence>
<comment type="caution">
    <text evidence="1">The sequence shown here is derived from an EMBL/GenBank/DDBJ whole genome shotgun (WGS) entry which is preliminary data.</text>
</comment>
<evidence type="ECO:0008006" key="3">
    <source>
        <dbReference type="Google" id="ProtNLM"/>
    </source>
</evidence>
<dbReference type="Proteomes" id="UP000642819">
    <property type="component" value="Unassembled WGS sequence"/>
</dbReference>
<keyword evidence="2" id="KW-1185">Reference proteome</keyword>
<dbReference type="RefSeq" id="WP_189348094.1">
    <property type="nucleotide sequence ID" value="NZ_BMXK01000001.1"/>
</dbReference>
<reference evidence="2" key="1">
    <citation type="journal article" date="2019" name="Int. J. Syst. Evol. Microbiol.">
        <title>The Global Catalogue of Microorganisms (GCM) 10K type strain sequencing project: providing services to taxonomists for standard genome sequencing and annotation.</title>
        <authorList>
            <consortium name="The Broad Institute Genomics Platform"/>
            <consortium name="The Broad Institute Genome Sequencing Center for Infectious Disease"/>
            <person name="Wu L."/>
            <person name="Ma J."/>
        </authorList>
    </citation>
    <scope>NUCLEOTIDE SEQUENCE [LARGE SCALE GENOMIC DNA]</scope>
    <source>
        <strain evidence="2">KCTC 19466</strain>
    </source>
</reference>
<accession>A0ABQ3GAQ1</accession>
<name>A0ABQ3GAQ1_9MICC</name>
<dbReference type="SUPFAM" id="SSF52980">
    <property type="entry name" value="Restriction endonuclease-like"/>
    <property type="match status" value="1"/>
</dbReference>